<dbReference type="RefSeq" id="XP_011392377.1">
    <property type="nucleotide sequence ID" value="XM_011394075.1"/>
</dbReference>
<dbReference type="InParanoid" id="A0A0D1CFU8"/>
<feature type="region of interest" description="Disordered" evidence="1">
    <location>
        <begin position="743"/>
        <end position="763"/>
    </location>
</feature>
<feature type="region of interest" description="Disordered" evidence="1">
    <location>
        <begin position="444"/>
        <end position="463"/>
    </location>
</feature>
<feature type="compositionally biased region" description="Polar residues" evidence="1">
    <location>
        <begin position="478"/>
        <end position="498"/>
    </location>
</feature>
<dbReference type="OMA" id="WHTRRRT"/>
<feature type="compositionally biased region" description="Polar residues" evidence="1">
    <location>
        <begin position="260"/>
        <end position="272"/>
    </location>
</feature>
<feature type="region of interest" description="Disordered" evidence="1">
    <location>
        <begin position="260"/>
        <end position="311"/>
    </location>
</feature>
<organism evidence="2 3">
    <name type="scientific">Mycosarcoma maydis</name>
    <name type="common">Corn smut fungus</name>
    <name type="synonym">Ustilago maydis</name>
    <dbReference type="NCBI Taxonomy" id="5270"/>
    <lineage>
        <taxon>Eukaryota</taxon>
        <taxon>Fungi</taxon>
        <taxon>Dikarya</taxon>
        <taxon>Basidiomycota</taxon>
        <taxon>Ustilaginomycotina</taxon>
        <taxon>Ustilaginomycetes</taxon>
        <taxon>Ustilaginales</taxon>
        <taxon>Ustilaginaceae</taxon>
        <taxon>Mycosarcoma</taxon>
    </lineage>
</organism>
<dbReference type="AlphaFoldDB" id="A0A0D1CFU8"/>
<feature type="compositionally biased region" description="Basic and acidic residues" evidence="1">
    <location>
        <begin position="534"/>
        <end position="545"/>
    </location>
</feature>
<feature type="compositionally biased region" description="Polar residues" evidence="1">
    <location>
        <begin position="605"/>
        <end position="618"/>
    </location>
</feature>
<proteinExistence type="predicted"/>
<dbReference type="eggNOG" id="ENOG502RDAK">
    <property type="taxonomic scope" value="Eukaryota"/>
</dbReference>
<dbReference type="GeneID" id="23565729"/>
<feature type="region of interest" description="Disordered" evidence="1">
    <location>
        <begin position="666"/>
        <end position="689"/>
    </location>
</feature>
<dbReference type="OrthoDB" id="2553457at2759"/>
<feature type="region of interest" description="Disordered" evidence="1">
    <location>
        <begin position="578"/>
        <end position="635"/>
    </location>
</feature>
<sequence length="1005" mass="108288">MSDDVRDYLSSSTSARYSIEEEATSTKGSSRSPADSVADVSIVHKIYYPCFGKVDIKSYIDARLYGFSFQRMHDEWVVLGKPRIDTSHWPRMAGHRGLPTSPEDFLRVAEYYDTKIYEQVLLEAQGKPADRDRPLEDYFGSMVTTAAIAKADLGAYRLLQDLPSAGEAAAQKMWYQTFTMLLQESIRYFISERTVCDRLGPHNCVGTLLFGQAYSMATPTLLENLTFQMQILRNVFPNFGDHFIRCAAARAPQQWSPTLAVTSPFNHSTPAAASQDAVGHGKPRASGMHSSSSDEASSETMHRASSNATTQSDAMQQLLPDLSRPLTSIFIPAELKGRRDLFAAAVNPAIRCDVPLEKVVSYIDSRRLSSASTSTSSASTPASITIKAPIHSAQTMSGVSSGASVPSSDTDWHTRRRTGVRTMSNDNVALDIESTNLTLRPPLQSHASWSEGAPGQSPSEDGTMITPEEIMTLHSRRAQGSSAHSYFSSLPTTPTEMFSPSSLSSSQEGSQPFLARRLLGSGTGPLSMTSASDSDSRKRARVEQNREKMKAYHRRVMQQREALTSVLADVTSNVGSIPVSASRLGASPLTSPTSTRVSEEPAGEATSSSIGRSSQEPSWSAAVRNKQKQESKARLRKREIDHVHELGMYARYATATLVRSFGPDATDPTRAVSAQSRIAGPSRAGADQISPATTWRQLDSQHVSEADLHMSHAIVRVFLRHRSNWIALISAEQRLAVEVSKLSSNTESSSGSGGGGSDEPGSSRSIKELLDWIQSEEQAGRMVIPGADATPMALEISTYEHVHSRASMSAPASMMSLAGAVTSRVAAGSPASQHFERPAGYNPSNYLQTGATLLSPSSSDYGAKVSPSGVTGLLGADEGGDYFDQDRKRYHGRNSDTSEIEASTQLIPVPTGYGGAEQANSPLVSRMPVAGMLYSPGSETVLPLPSVLQPSGGYGYNAAYQQEAGQQARMAPQAFGRPLLATMNATSVGEPLSSMGKPQSRVPMH</sequence>
<dbReference type="VEuPathDB" id="FungiDB:UMAG_05997"/>
<accession>A0A0D1CFU8</accession>
<feature type="compositionally biased region" description="Low complexity" evidence="1">
    <location>
        <begin position="499"/>
        <end position="510"/>
    </location>
</feature>
<dbReference type="Proteomes" id="UP000000561">
    <property type="component" value="Chromosome 21"/>
</dbReference>
<gene>
    <name evidence="2" type="ORF">UMAG_05997</name>
</gene>
<feature type="compositionally biased region" description="Low complexity" evidence="1">
    <location>
        <begin position="286"/>
        <end position="295"/>
    </location>
</feature>
<reference evidence="2 3" key="1">
    <citation type="journal article" date="2006" name="Nature">
        <title>Insights from the genome of the biotrophic fungal plant pathogen Ustilago maydis.</title>
        <authorList>
            <person name="Kamper J."/>
            <person name="Kahmann R."/>
            <person name="Bolker M."/>
            <person name="Ma L.J."/>
            <person name="Brefort T."/>
            <person name="Saville B.J."/>
            <person name="Banuett F."/>
            <person name="Kronstad J.W."/>
            <person name="Gold S.E."/>
            <person name="Muller O."/>
            <person name="Perlin M.H."/>
            <person name="Wosten H.A."/>
            <person name="de Vries R."/>
            <person name="Ruiz-Herrera J."/>
            <person name="Reynaga-Pena C.G."/>
            <person name="Snetselaar K."/>
            <person name="McCann M."/>
            <person name="Perez-Martin J."/>
            <person name="Feldbrugge M."/>
            <person name="Basse C.W."/>
            <person name="Steinberg G."/>
            <person name="Ibeas J.I."/>
            <person name="Holloman W."/>
            <person name="Guzman P."/>
            <person name="Farman M."/>
            <person name="Stajich J.E."/>
            <person name="Sentandreu R."/>
            <person name="Gonzalez-Prieto J.M."/>
            <person name="Kennell J.C."/>
            <person name="Molina L."/>
            <person name="Schirawski J."/>
            <person name="Mendoza-Mendoza A."/>
            <person name="Greilinger D."/>
            <person name="Munch K."/>
            <person name="Rossel N."/>
            <person name="Scherer M."/>
            <person name="Vranes M."/>
            <person name="Ladendorf O."/>
            <person name="Vincon V."/>
            <person name="Fuchs U."/>
            <person name="Sandrock B."/>
            <person name="Meng S."/>
            <person name="Ho E.C."/>
            <person name="Cahill M.J."/>
            <person name="Boyce K.J."/>
            <person name="Klose J."/>
            <person name="Klosterman S.J."/>
            <person name="Deelstra H.J."/>
            <person name="Ortiz-Castellanos L."/>
            <person name="Li W."/>
            <person name="Sanchez-Alonso P."/>
            <person name="Schreier P.H."/>
            <person name="Hauser-Hahn I."/>
            <person name="Vaupel M."/>
            <person name="Koopmann E."/>
            <person name="Friedrich G."/>
            <person name="Voss H."/>
            <person name="Schluter T."/>
            <person name="Margolis J."/>
            <person name="Platt D."/>
            <person name="Swimmer C."/>
            <person name="Gnirke A."/>
            <person name="Chen F."/>
            <person name="Vysotskaia V."/>
            <person name="Mannhaupt G."/>
            <person name="Guldener U."/>
            <person name="Munsterkotter M."/>
            <person name="Haase D."/>
            <person name="Oesterheld M."/>
            <person name="Mewes H.W."/>
            <person name="Mauceli E.W."/>
            <person name="DeCaprio D."/>
            <person name="Wade C.M."/>
            <person name="Butler J."/>
            <person name="Young S."/>
            <person name="Jaffe D.B."/>
            <person name="Calvo S."/>
            <person name="Nusbaum C."/>
            <person name="Galagan J."/>
            <person name="Birren B.W."/>
        </authorList>
    </citation>
    <scope>NUCLEOTIDE SEQUENCE [LARGE SCALE GENOMIC DNA]</scope>
    <source>
        <strain evidence="3">DSM 14603 / FGSC 9021 / UM521</strain>
    </source>
</reference>
<name>A0A0D1CFU8_MYCMD</name>
<dbReference type="KEGG" id="uma:UMAG_05997"/>
<evidence type="ECO:0000256" key="1">
    <source>
        <dbReference type="SAM" id="MobiDB-lite"/>
    </source>
</evidence>
<evidence type="ECO:0000313" key="3">
    <source>
        <dbReference type="Proteomes" id="UP000000561"/>
    </source>
</evidence>
<dbReference type="EMBL" id="CM003160">
    <property type="protein sequence ID" value="KIS65908.1"/>
    <property type="molecule type" value="Genomic_DNA"/>
</dbReference>
<protein>
    <submittedName>
        <fullName evidence="2">Uncharacterized protein</fullName>
    </submittedName>
</protein>
<evidence type="ECO:0000313" key="2">
    <source>
        <dbReference type="EMBL" id="KIS65908.1"/>
    </source>
</evidence>
<feature type="region of interest" description="Disordered" evidence="1">
    <location>
        <begin position="475"/>
        <end position="545"/>
    </location>
</feature>
<keyword evidence="3" id="KW-1185">Reference proteome</keyword>